<evidence type="ECO:0000256" key="7">
    <source>
        <dbReference type="ARBA" id="ARBA00052233"/>
    </source>
</evidence>
<dbReference type="InterPro" id="IPR050295">
    <property type="entry name" value="Plant_2OG-oxidoreductases"/>
</dbReference>
<evidence type="ECO:0000256" key="1">
    <source>
        <dbReference type="ARBA" id="ARBA00001961"/>
    </source>
</evidence>
<reference evidence="11" key="1">
    <citation type="submission" date="2013-09" db="EMBL/GenBank/DDBJ databases">
        <title>Corchorus olitorius genome sequencing.</title>
        <authorList>
            <person name="Alam M."/>
            <person name="Haque M.S."/>
            <person name="Islam M.S."/>
            <person name="Emdad E.M."/>
            <person name="Islam M.M."/>
            <person name="Ahmed B."/>
            <person name="Halim A."/>
            <person name="Hossen Q.M.M."/>
            <person name="Hossain M.Z."/>
            <person name="Ahmed R."/>
            <person name="Khan M.M."/>
            <person name="Islam R."/>
            <person name="Rashid M.M."/>
            <person name="Khan S.A."/>
            <person name="Rahman M.S."/>
            <person name="Alam M."/>
            <person name="Yahiya A.S."/>
            <person name="Khan M.S."/>
            <person name="Azam M.S."/>
            <person name="Haque T."/>
            <person name="Lashkar M.Z.H."/>
            <person name="Akhand A.I."/>
            <person name="Morshed G."/>
            <person name="Roy S."/>
            <person name="Uddin K.S."/>
            <person name="Rabeya T."/>
            <person name="Hossain A.S."/>
            <person name="Chowdhury A."/>
            <person name="Snigdha A.R."/>
            <person name="Mortoza M.S."/>
            <person name="Matin S.A."/>
            <person name="Hoque S.M.E."/>
            <person name="Islam M.K."/>
            <person name="Roy D.K."/>
            <person name="Haider R."/>
            <person name="Moosa M.M."/>
            <person name="Elias S.M."/>
            <person name="Hasan A.M."/>
            <person name="Jahan S."/>
            <person name="Shafiuddin M."/>
            <person name="Mahmood N."/>
            <person name="Shommy N.S."/>
        </authorList>
    </citation>
    <scope>NUCLEOTIDE SEQUENCE [LARGE SCALE GENOMIC DNA]</scope>
    <source>
        <strain evidence="11">cv. O-4</strain>
    </source>
</reference>
<dbReference type="Pfam" id="PF03171">
    <property type="entry name" value="2OG-FeII_Oxy"/>
    <property type="match status" value="1"/>
</dbReference>
<keyword evidence="4 10" id="KW-0223">Dioxygenase</keyword>
<dbReference type="SUPFAM" id="SSF51197">
    <property type="entry name" value="Clavaminate synthase-like"/>
    <property type="match status" value="1"/>
</dbReference>
<dbReference type="OrthoDB" id="406156at2759"/>
<comment type="catalytic activity">
    <reaction evidence="7">
        <text>salicylate + NADH + O2 + H(+) = 2,3-dihydroxybenzoate + NAD(+) + H2O</text>
        <dbReference type="Rhea" id="RHEA:51792"/>
        <dbReference type="ChEBI" id="CHEBI:15377"/>
        <dbReference type="ChEBI" id="CHEBI:15378"/>
        <dbReference type="ChEBI" id="CHEBI:15379"/>
        <dbReference type="ChEBI" id="CHEBI:30762"/>
        <dbReference type="ChEBI" id="CHEBI:36654"/>
        <dbReference type="ChEBI" id="CHEBI:57540"/>
        <dbReference type="ChEBI" id="CHEBI:57945"/>
    </reaction>
</comment>
<dbReference type="STRING" id="93759.A0A1R3KRQ8"/>
<protein>
    <submittedName>
        <fullName evidence="10">Oxoglutarate/iron-dependent dioxygenase</fullName>
    </submittedName>
</protein>
<keyword evidence="11" id="KW-1185">Reference proteome</keyword>
<name>A0A1R3KRQ8_9ROSI</name>
<dbReference type="Gene3D" id="2.60.120.330">
    <property type="entry name" value="B-lactam Antibiotic, Isopenicillin N Synthase, Chain"/>
    <property type="match status" value="1"/>
</dbReference>
<evidence type="ECO:0000256" key="8">
    <source>
        <dbReference type="RuleBase" id="RU003682"/>
    </source>
</evidence>
<comment type="caution">
    <text evidence="10">The sequence shown here is derived from an EMBL/GenBank/DDBJ whole genome shotgun (WGS) entry which is preliminary data.</text>
</comment>
<dbReference type="GO" id="GO:0051213">
    <property type="term" value="F:dioxygenase activity"/>
    <property type="evidence" value="ECO:0007669"/>
    <property type="project" value="UniProtKB-KW"/>
</dbReference>
<dbReference type="AlphaFoldDB" id="A0A1R3KRQ8"/>
<evidence type="ECO:0000313" key="10">
    <source>
        <dbReference type="EMBL" id="OMP09754.1"/>
    </source>
</evidence>
<accession>A0A1R3KRQ8</accession>
<dbReference type="GO" id="GO:0046872">
    <property type="term" value="F:metal ion binding"/>
    <property type="evidence" value="ECO:0007669"/>
    <property type="project" value="UniProtKB-KW"/>
</dbReference>
<dbReference type="Pfam" id="PF14226">
    <property type="entry name" value="DIOX_N"/>
    <property type="match status" value="1"/>
</dbReference>
<evidence type="ECO:0000256" key="5">
    <source>
        <dbReference type="ARBA" id="ARBA00023002"/>
    </source>
</evidence>
<dbReference type="PANTHER" id="PTHR47991">
    <property type="entry name" value="OXOGLUTARATE/IRON-DEPENDENT DIOXYGENASE"/>
    <property type="match status" value="1"/>
</dbReference>
<dbReference type="Proteomes" id="UP000187203">
    <property type="component" value="Unassembled WGS sequence"/>
</dbReference>
<gene>
    <name evidence="10" type="ORF">COLO4_05179</name>
</gene>
<keyword evidence="5 8" id="KW-0560">Oxidoreductase</keyword>
<dbReference type="InterPro" id="IPR026992">
    <property type="entry name" value="DIOX_N"/>
</dbReference>
<dbReference type="InterPro" id="IPR005123">
    <property type="entry name" value="Oxoglu/Fe-dep_dioxygenase_dom"/>
</dbReference>
<evidence type="ECO:0000256" key="4">
    <source>
        <dbReference type="ARBA" id="ARBA00022964"/>
    </source>
</evidence>
<comment type="similarity">
    <text evidence="2 8">Belongs to the iron/ascorbate-dependent oxidoreductase family.</text>
</comment>
<organism evidence="10 11">
    <name type="scientific">Corchorus olitorius</name>
    <dbReference type="NCBI Taxonomy" id="93759"/>
    <lineage>
        <taxon>Eukaryota</taxon>
        <taxon>Viridiplantae</taxon>
        <taxon>Streptophyta</taxon>
        <taxon>Embryophyta</taxon>
        <taxon>Tracheophyta</taxon>
        <taxon>Spermatophyta</taxon>
        <taxon>Magnoliopsida</taxon>
        <taxon>eudicotyledons</taxon>
        <taxon>Gunneridae</taxon>
        <taxon>Pentapetalae</taxon>
        <taxon>rosids</taxon>
        <taxon>malvids</taxon>
        <taxon>Malvales</taxon>
        <taxon>Malvaceae</taxon>
        <taxon>Grewioideae</taxon>
        <taxon>Apeibeae</taxon>
        <taxon>Corchorus</taxon>
    </lineage>
</organism>
<dbReference type="GO" id="GO:0002229">
    <property type="term" value="P:defense response to oomycetes"/>
    <property type="evidence" value="ECO:0007669"/>
    <property type="project" value="UniProtKB-ARBA"/>
</dbReference>
<comment type="cofactor">
    <cofactor evidence="1">
        <name>L-ascorbate</name>
        <dbReference type="ChEBI" id="CHEBI:38290"/>
    </cofactor>
</comment>
<feature type="domain" description="Fe2OG dioxygenase" evidence="9">
    <location>
        <begin position="192"/>
        <end position="291"/>
    </location>
</feature>
<dbReference type="PROSITE" id="PS51471">
    <property type="entry name" value="FE2OG_OXY"/>
    <property type="match status" value="1"/>
</dbReference>
<keyword evidence="6 8" id="KW-0408">Iron</keyword>
<proteinExistence type="inferred from homology"/>
<evidence type="ECO:0000256" key="6">
    <source>
        <dbReference type="ARBA" id="ARBA00023004"/>
    </source>
</evidence>
<evidence type="ECO:0000256" key="3">
    <source>
        <dbReference type="ARBA" id="ARBA00022723"/>
    </source>
</evidence>
<dbReference type="FunFam" id="2.60.120.330:FF:000007">
    <property type="entry name" value="Protein DMR6-like oxygenase 2"/>
    <property type="match status" value="1"/>
</dbReference>
<keyword evidence="3 8" id="KW-0479">Metal-binding</keyword>
<evidence type="ECO:0000256" key="2">
    <source>
        <dbReference type="ARBA" id="ARBA00008056"/>
    </source>
</evidence>
<evidence type="ECO:0000313" key="11">
    <source>
        <dbReference type="Proteomes" id="UP000187203"/>
    </source>
</evidence>
<dbReference type="InterPro" id="IPR027443">
    <property type="entry name" value="IPNS-like_sf"/>
</dbReference>
<evidence type="ECO:0000259" key="9">
    <source>
        <dbReference type="PROSITE" id="PS51471"/>
    </source>
</evidence>
<sequence length="342" mass="38744">MEKLVSSWCSNIKALPESYIFPPETRPGNLNVPTCNSIPVIDLSKAESQNRTEIVEQILKASEEFGFFQVVNHGIPESLMNQAMDVFKEFFEILPAEEKAMLYSEDPKKGCRLLTSTPNYNWEKNHLWRDNLRHPCHPLEECIKDWPEKPIKYREVMAIFSVEAKKLGSRILEFMAEGLGLECGYFRGKLSEELSVGVNHYPPCPDPSLALGLTKHCDANLITILHQGDIYGLQVFKDGEWIGVEPLHNAIVVNLGNQLQIISNNKLKSAEHRVVTNSKVSRTTAAFFISPSDDTIIEPAKPLIDACNSPLYRPFQYKEFLQSFYTNNGNNDLALEPFKLQA</sequence>
<dbReference type="EMBL" id="AWUE01012254">
    <property type="protein sequence ID" value="OMP09754.1"/>
    <property type="molecule type" value="Genomic_DNA"/>
</dbReference>
<dbReference type="InterPro" id="IPR044861">
    <property type="entry name" value="IPNS-like_FE2OG_OXY"/>
</dbReference>